<dbReference type="EMBL" id="CM056813">
    <property type="protein sequence ID" value="KAJ8639809.1"/>
    <property type="molecule type" value="Genomic_DNA"/>
</dbReference>
<organism evidence="1 2">
    <name type="scientific">Persea americana</name>
    <name type="common">Avocado</name>
    <dbReference type="NCBI Taxonomy" id="3435"/>
    <lineage>
        <taxon>Eukaryota</taxon>
        <taxon>Viridiplantae</taxon>
        <taxon>Streptophyta</taxon>
        <taxon>Embryophyta</taxon>
        <taxon>Tracheophyta</taxon>
        <taxon>Spermatophyta</taxon>
        <taxon>Magnoliopsida</taxon>
        <taxon>Magnoliidae</taxon>
        <taxon>Laurales</taxon>
        <taxon>Lauraceae</taxon>
        <taxon>Persea</taxon>
    </lineage>
</organism>
<proteinExistence type="predicted"/>
<comment type="caution">
    <text evidence="1">The sequence shown here is derived from an EMBL/GenBank/DDBJ whole genome shotgun (WGS) entry which is preliminary data.</text>
</comment>
<evidence type="ECO:0000313" key="2">
    <source>
        <dbReference type="Proteomes" id="UP001234297"/>
    </source>
</evidence>
<name>A0ACC2M3B6_PERAE</name>
<dbReference type="Proteomes" id="UP001234297">
    <property type="component" value="Chromosome 5"/>
</dbReference>
<reference evidence="1 2" key="1">
    <citation type="journal article" date="2022" name="Hortic Res">
        <title>A haplotype resolved chromosomal level avocado genome allows analysis of novel avocado genes.</title>
        <authorList>
            <person name="Nath O."/>
            <person name="Fletcher S.J."/>
            <person name="Hayward A."/>
            <person name="Shaw L.M."/>
            <person name="Masouleh A.K."/>
            <person name="Furtado A."/>
            <person name="Henry R.J."/>
            <person name="Mitter N."/>
        </authorList>
    </citation>
    <scope>NUCLEOTIDE SEQUENCE [LARGE SCALE GENOMIC DNA]</scope>
    <source>
        <strain evidence="2">cv. Hass</strain>
    </source>
</reference>
<gene>
    <name evidence="1" type="ORF">MRB53_016503</name>
</gene>
<protein>
    <submittedName>
        <fullName evidence="1">Uncharacterized protein</fullName>
    </submittedName>
</protein>
<evidence type="ECO:0000313" key="1">
    <source>
        <dbReference type="EMBL" id="KAJ8639809.1"/>
    </source>
</evidence>
<keyword evidence="2" id="KW-1185">Reference proteome</keyword>
<sequence length="169" mass="18589">MDLGVVTCWVPWITSVRSWGLRQMSCLLVIGVMHHLTIFLMVRDVMTQGGGEIEESTELGMNKEQGVVRDIQSHGDPPRNEPGKTIQASVVDSETPEEQLGRGHRTKLPSSKLRDYVTNTIKSVKPPACSSQQSSSSGTPYPIAHYVNCDKFSLRHRIFLAVVAAGRSG</sequence>
<accession>A0ACC2M3B6</accession>